<keyword evidence="2" id="KW-0479">Metal-binding</keyword>
<name>A0ABV3EUS5_9ACTN</name>
<sequence>MSVPSEVMNPAGAVFRLDSAEHDALAELAASLAGVSPGLVDDDGWVAAARRLSGDLPVRLRSRLREFTWDPGTDAMLLLRNLPLEAAGTPPTPSVPGSVQRGATLPAAALMLIGMALGEVVAFDKEKSGALVQDVVPVPGMEAFQGNAGSVKLNMHTENAFHPLRPDLVGLMCLRNDHENVAKLRVASVRRIVPLLPAPVRAVLHEPRFLIEAPASFDMPAGSARPRGVLTGSHDDPDLTVDFSSTVALDDEAADALLLLEKAVERSYRELLLQPGDLAFVDNRMALHGRSAFVPRYDGADRWLQRIFVHLDHRRSRALRPTGGQVLLSAAPADTTTER</sequence>
<reference evidence="6 7" key="1">
    <citation type="submission" date="2024-06" db="EMBL/GenBank/DDBJ databases">
        <title>The Natural Products Discovery Center: Release of the First 8490 Sequenced Strains for Exploring Actinobacteria Biosynthetic Diversity.</title>
        <authorList>
            <person name="Kalkreuter E."/>
            <person name="Kautsar S.A."/>
            <person name="Yang D."/>
            <person name="Bader C.D."/>
            <person name="Teijaro C.N."/>
            <person name="Fluegel L."/>
            <person name="Davis C.M."/>
            <person name="Simpson J.R."/>
            <person name="Lauterbach L."/>
            <person name="Steele A.D."/>
            <person name="Gui C."/>
            <person name="Meng S."/>
            <person name="Li G."/>
            <person name="Viehrig K."/>
            <person name="Ye F."/>
            <person name="Su P."/>
            <person name="Kiefer A.F."/>
            <person name="Nichols A."/>
            <person name="Cepeda A.J."/>
            <person name="Yan W."/>
            <person name="Fan B."/>
            <person name="Jiang Y."/>
            <person name="Adhikari A."/>
            <person name="Zheng C.-J."/>
            <person name="Schuster L."/>
            <person name="Cowan T.M."/>
            <person name="Smanski M.J."/>
            <person name="Chevrette M.G."/>
            <person name="De Carvalho L.P.S."/>
            <person name="Shen B."/>
        </authorList>
    </citation>
    <scope>NUCLEOTIDE SEQUENCE [LARGE SCALE GENOMIC DNA]</scope>
    <source>
        <strain evidence="6 7">NPDC048117</strain>
    </source>
</reference>
<feature type="domain" description="TauD/TfdA-like" evidence="5">
    <location>
        <begin position="251"/>
        <end position="307"/>
    </location>
</feature>
<dbReference type="PIRSF" id="PIRSF019543">
    <property type="entry name" value="Clavaminate_syn"/>
    <property type="match status" value="1"/>
</dbReference>
<evidence type="ECO:0000256" key="2">
    <source>
        <dbReference type="ARBA" id="ARBA00022723"/>
    </source>
</evidence>
<gene>
    <name evidence="6" type="ORF">AB0D95_21880</name>
</gene>
<dbReference type="Gene3D" id="3.60.130.10">
    <property type="entry name" value="Clavaminate synthase-like"/>
    <property type="match status" value="1"/>
</dbReference>
<keyword evidence="3" id="KW-0560">Oxidoreductase</keyword>
<dbReference type="RefSeq" id="WP_166026543.1">
    <property type="nucleotide sequence ID" value="NZ_JBEZNA010000058.1"/>
</dbReference>
<evidence type="ECO:0000313" key="7">
    <source>
        <dbReference type="Proteomes" id="UP001551584"/>
    </source>
</evidence>
<comment type="caution">
    <text evidence="6">The sequence shown here is derived from an EMBL/GenBank/DDBJ whole genome shotgun (WGS) entry which is preliminary data.</text>
</comment>
<evidence type="ECO:0000256" key="4">
    <source>
        <dbReference type="ARBA" id="ARBA00023004"/>
    </source>
</evidence>
<comment type="similarity">
    <text evidence="1">Belongs to the clavaminate synthase family.</text>
</comment>
<proteinExistence type="inferred from homology"/>
<evidence type="ECO:0000259" key="5">
    <source>
        <dbReference type="Pfam" id="PF02668"/>
    </source>
</evidence>
<dbReference type="InterPro" id="IPR003819">
    <property type="entry name" value="TauD/TfdA-like"/>
</dbReference>
<evidence type="ECO:0000256" key="3">
    <source>
        <dbReference type="ARBA" id="ARBA00023002"/>
    </source>
</evidence>
<evidence type="ECO:0000256" key="1">
    <source>
        <dbReference type="ARBA" id="ARBA00008425"/>
    </source>
</evidence>
<accession>A0ABV3EUS5</accession>
<keyword evidence="6" id="KW-0223">Dioxygenase</keyword>
<evidence type="ECO:0000313" key="6">
    <source>
        <dbReference type="EMBL" id="MEU9579886.1"/>
    </source>
</evidence>
<dbReference type="InterPro" id="IPR014503">
    <property type="entry name" value="Clavaminate_syn-like"/>
</dbReference>
<dbReference type="SUPFAM" id="SSF51197">
    <property type="entry name" value="Clavaminate synthase-like"/>
    <property type="match status" value="1"/>
</dbReference>
<dbReference type="InterPro" id="IPR042098">
    <property type="entry name" value="TauD-like_sf"/>
</dbReference>
<keyword evidence="4" id="KW-0408">Iron</keyword>
<keyword evidence="7" id="KW-1185">Reference proteome</keyword>
<protein>
    <submittedName>
        <fullName evidence="6">TauD/TfdA family dioxygenase</fullName>
    </submittedName>
</protein>
<dbReference type="GO" id="GO:0051213">
    <property type="term" value="F:dioxygenase activity"/>
    <property type="evidence" value="ECO:0007669"/>
    <property type="project" value="UniProtKB-KW"/>
</dbReference>
<dbReference type="EMBL" id="JBEZNA010000058">
    <property type="protein sequence ID" value="MEU9579886.1"/>
    <property type="molecule type" value="Genomic_DNA"/>
</dbReference>
<dbReference type="Proteomes" id="UP001551584">
    <property type="component" value="Unassembled WGS sequence"/>
</dbReference>
<organism evidence="6 7">
    <name type="scientific">Streptomyces chilikensis</name>
    <dbReference type="NCBI Taxonomy" id="1194079"/>
    <lineage>
        <taxon>Bacteria</taxon>
        <taxon>Bacillati</taxon>
        <taxon>Actinomycetota</taxon>
        <taxon>Actinomycetes</taxon>
        <taxon>Kitasatosporales</taxon>
        <taxon>Streptomycetaceae</taxon>
        <taxon>Streptomyces</taxon>
    </lineage>
</organism>
<dbReference type="Pfam" id="PF02668">
    <property type="entry name" value="TauD"/>
    <property type="match status" value="1"/>
</dbReference>